<dbReference type="PROSITE" id="PS01128">
    <property type="entry name" value="SHIKIMATE_KINASE"/>
    <property type="match status" value="1"/>
</dbReference>
<keyword evidence="5 11" id="KW-0808">Transferase</keyword>
<keyword evidence="4 11" id="KW-0028">Amino-acid biosynthesis</keyword>
<comment type="pathway">
    <text evidence="1 11">Metabolic intermediate biosynthesis; chorismate biosynthesis; chorismate from D-erythrose 4-phosphate and phosphoenolpyruvate: step 5/7.</text>
</comment>
<comment type="subunit">
    <text evidence="11">Monomer.</text>
</comment>
<comment type="cofactor">
    <cofactor evidence="11">
        <name>Mg(2+)</name>
        <dbReference type="ChEBI" id="CHEBI:18420"/>
    </cofactor>
    <text evidence="11">Binds 1 Mg(2+) ion per subunit.</text>
</comment>
<comment type="similarity">
    <text evidence="2 11">Belongs to the shikimate kinase family.</text>
</comment>
<keyword evidence="7 11" id="KW-0418">Kinase</keyword>
<keyword evidence="6 11" id="KW-0547">Nucleotide-binding</keyword>
<evidence type="ECO:0000256" key="5">
    <source>
        <dbReference type="ARBA" id="ARBA00022679"/>
    </source>
</evidence>
<feature type="binding site" evidence="11">
    <location>
        <position position="2278"/>
    </location>
    <ligand>
        <name>substrate</name>
    </ligand>
</feature>
<evidence type="ECO:0000256" key="1">
    <source>
        <dbReference type="ARBA" id="ARBA00004842"/>
    </source>
</evidence>
<dbReference type="HAMAP" id="MF_00109">
    <property type="entry name" value="Shikimate_kinase"/>
    <property type="match status" value="1"/>
</dbReference>
<evidence type="ECO:0000256" key="6">
    <source>
        <dbReference type="ARBA" id="ARBA00022741"/>
    </source>
</evidence>
<dbReference type="InterPro" id="IPR027417">
    <property type="entry name" value="P-loop_NTPase"/>
</dbReference>
<dbReference type="SUPFAM" id="SSF52540">
    <property type="entry name" value="P-loop containing nucleoside triphosphate hydrolases"/>
    <property type="match status" value="1"/>
</dbReference>
<keyword evidence="14" id="KW-1185">Reference proteome</keyword>
<dbReference type="NCBIfam" id="NF010552">
    <property type="entry name" value="PRK13946.1"/>
    <property type="match status" value="1"/>
</dbReference>
<reference evidence="13 14" key="1">
    <citation type="submission" date="2023-04" db="EMBL/GenBank/DDBJ databases">
        <title>Australian commercial rhizobial inoculants.</title>
        <authorList>
            <person name="Kohlmeier M.G."/>
            <person name="O'Hara G.W."/>
            <person name="Colombi E."/>
            <person name="Ramsay J.P."/>
            <person name="Terpolilli J."/>
        </authorList>
    </citation>
    <scope>NUCLEOTIDE SEQUENCE [LARGE SCALE GENOMIC DNA]</scope>
    <source>
        <strain evidence="13 14">CB627</strain>
    </source>
</reference>
<name>A0ABY8JET7_9BRAD</name>
<evidence type="ECO:0000256" key="9">
    <source>
        <dbReference type="ARBA" id="ARBA00023141"/>
    </source>
</evidence>
<dbReference type="PANTHER" id="PTHR21087:SF16">
    <property type="entry name" value="SHIKIMATE KINASE 1, CHLOROPLASTIC"/>
    <property type="match status" value="1"/>
</dbReference>
<sequence length="2377" mass="259807">MAASSQQGALERHARPAPGRQDQRDGRHLGAAPARQNPQPYDVSGGAACQGATDTRPPWRTQGRLEPEQRGRLAPQPQSVAGPGGVPGWRGDNATGRHVGQVTSQAHSRASDDLNAALAEIAGARNIDAFSRAVVRHGKQFRGQELAEFQQKAAAHFETRFIPRFEDNIGSSWAYAMACNAVSRTGEAGANACRALAARLSRLDNDHMKQVAPGAFSLFASSFGRHSRSMQCRDATIRIAEFCRDEPRVLNGSSSQDLSLLLNGFSKWPEQVPCRDAAVAVAGHVEADGLTDFALQHLSTLVNGFSKWSQEQACGQATIAVASELVRRGASGLFRADEQQLANLVNGFGKWPQDADIGHAEVLIAAQIDRRASGRPGLSGFKPKDLAMLLNGFANKAEEQVCVRASSEIGRQIVCRAERPAQLSDFSSQDLSNLVNGFSKLTGQVPTEDVARTLASEVLRRADRPARLSEFNPQDMASLANGFSKWPDMTQAFQATSAIAREVVGRRVQLPRFHERELANLVNAFSKTILADDNVNRAATVEIARQIVVRAARADGLTRFNQQDLASLVNGFSKWPTEDCGQATALIATEIRRRSTSVDGLADFSFQHLANLVNGFSKWPERAGQAAVPIATELSRRAERDNGLANAGPQDLANIVNGLSKWSGELSSHSMAVALASELRDRAGRGRGLSDFSEQQLANLANGFSKWPGQAARPALVSIATELVSHRANSLARFNSQHLSMLVNGLSKLADDNDCAQATALLGGDLARRAAGARGLAEFSPQGLANLVNGLSKWPRERNCSEAMLAIAAEICGRAGRGDGLSGFTQQNLRNLANGFGKLDHERCGEATAAIARDMMRGEGGLSDLEPLAVATLVHDFAKWPEEEACRQAVMEIARSFGSGARRFNAFTTAELGMLANALARCTMEAEDRGENDQAALLKNRLHKLAHHLYYANDRLQQAGVLSIANIFKALGKARLFDDLSLLAPLGLTRLAELSTGDDFAVEHNLEIMGHLSVAVLPLARSSQKQLRWHRRQALNLLNDIQGVTQDKIAAHLAATDAERIRGPHASRTPALSVYQVLKARVVLEKLYRRPYVEGDRSDLRIRQQELERGTREILRSTSDLIERDLSNMSWNLIADIEADNPLDALDSFLEQNVATVHAQRPAARFNAHQVLRDMDHEPRPPQGNAGLMQLPVVDMRGQPLTMESEVRYSVFHRLTQGKVPVVAVQLPGKPSSFMLTRTLAVDGVPYRMDLFGGSKLKPPRLTLAQVAARAPGGRRIEQTGGKLLAIPYADTAAGTDFEQLSRAWGPFKEAYFYTQRRGFAGSPSIKGLAPKDSVLEGAFKISVLPDRPAERAHPFALVGPQGPIALRPHDGTGFIKASLAEKMRAVCRADDQNGRDRLPAYAEGKRASLPASALHHYPRSETVAEEAREKARIWLKSRDNKELTSEELYRTVTAAHIDAPAAVAVPSSDGRLHVPTIKSDTLAGTTGVLVGRSPYDKPNLRPFSAEQVRSAADGDPTAAFLDRCVAIQYSLNVAQKSHDELVTDDPTFFAKGLLIVVPDEIWPADFADRDLVMSSEDVKIHSSWTSGKDRAKQDTALETVGILQTTEVFAPGSLVAVPPVEQKRLDGDFDGDAVIIVGDRPALYQHVRQFDQEEQARGVRSLKPPKSHTPAIEDNRYQFSRASQILAATQGVLETYTGLLRNFLGQSHEARHWFAERALFGTYEGVHHELKRELRGLLDQEQASRTDIEGKLDRARAEIKAARHPVAREMADRLTADLEAWEQSLGLAHDGPHDARLTLSAELCELFPDLAETYPAAVQPRERIQLLVDNYPARMHPLPDGYVADDLVKSANNFLSLGIKVGTDAYKSDTGARLYAAKSKRLQELLQATPTPKSVPYTKSMAAHLNRGRLDVEATLADLKDNPTLAASVMEASIRLSVESGILPEPSDARPAAEDGAMITLSREEAAVRARRETDRARREDEAITKTVGDVVANLEEQHGIQVNLPHDQHRLRTDQSLTDQLTGKSLPSGTTSQLISNAVRHVFEIPDGDFTTGFRKAVLAFDEQGYIELSTTNWFRTRNPTYAGIKTVFATPEGYRFEVEFHTPASYQAKLANHDTYKMLQRGSRGTMDQSRVEHLVQRARQIVSEVPLPDQATSIPNWEADADGTADASTVLALRNAEPKMPKRSPMAGQIVAALGERPIVLVGMMGAGKSSIGSKLSNMLGLDFVDSDNVIETKAGKAINEIFKDHGEQYFRDLEESEILQLLERGPIVLATGGGAFMSEKIRDRTRENGISIWINTDLDTITKRLAKDTARPLLQTDNPEETIKEMMHERASVYQMADLKLDPTVHKINKNAGALLDKLHAKLSGGLIREPR</sequence>
<feature type="binding site" evidence="11">
    <location>
        <position position="2316"/>
    </location>
    <ligand>
        <name>ATP</name>
        <dbReference type="ChEBI" id="CHEBI:30616"/>
    </ligand>
</feature>
<evidence type="ECO:0000313" key="14">
    <source>
        <dbReference type="Proteomes" id="UP001221546"/>
    </source>
</evidence>
<dbReference type="PANTHER" id="PTHR21087">
    <property type="entry name" value="SHIKIMATE KINASE"/>
    <property type="match status" value="1"/>
</dbReference>
<comment type="catalytic activity">
    <reaction evidence="10 11">
        <text>shikimate + ATP = 3-phosphoshikimate + ADP + H(+)</text>
        <dbReference type="Rhea" id="RHEA:13121"/>
        <dbReference type="ChEBI" id="CHEBI:15378"/>
        <dbReference type="ChEBI" id="CHEBI:30616"/>
        <dbReference type="ChEBI" id="CHEBI:36208"/>
        <dbReference type="ChEBI" id="CHEBI:145989"/>
        <dbReference type="ChEBI" id="CHEBI:456216"/>
        <dbReference type="EC" id="2.7.1.71"/>
    </reaction>
</comment>
<evidence type="ECO:0000256" key="7">
    <source>
        <dbReference type="ARBA" id="ARBA00022777"/>
    </source>
</evidence>
<keyword evidence="11" id="KW-0460">Magnesium</keyword>
<evidence type="ECO:0000313" key="13">
    <source>
        <dbReference type="EMBL" id="WFU62473.1"/>
    </source>
</evidence>
<comment type="caution">
    <text evidence="11">Lacks conserved residue(s) required for the propagation of feature annotation.</text>
</comment>
<comment type="subcellular location">
    <subcellularLocation>
        <location evidence="11">Cytoplasm</location>
    </subcellularLocation>
</comment>
<comment type="function">
    <text evidence="11">Catalyzes the specific phosphorylation of the 3-hydroxyl group of shikimic acid using ATP as a cosubstrate.</text>
</comment>
<evidence type="ECO:0000256" key="2">
    <source>
        <dbReference type="ARBA" id="ARBA00006997"/>
    </source>
</evidence>
<organism evidence="13 14">
    <name type="scientific">Bradyrhizobium brasilense</name>
    <dbReference type="NCBI Taxonomy" id="1419277"/>
    <lineage>
        <taxon>Bacteria</taxon>
        <taxon>Pseudomonadati</taxon>
        <taxon>Pseudomonadota</taxon>
        <taxon>Alphaproteobacteria</taxon>
        <taxon>Hyphomicrobiales</taxon>
        <taxon>Nitrobacteraceae</taxon>
        <taxon>Bradyrhizobium</taxon>
    </lineage>
</organism>
<proteinExistence type="inferred from homology"/>
<keyword evidence="11" id="KW-0479">Metal-binding</keyword>
<dbReference type="Pfam" id="PF01202">
    <property type="entry name" value="SKI"/>
    <property type="match status" value="1"/>
</dbReference>
<feature type="binding site" evidence="11">
    <location>
        <position position="2232"/>
    </location>
    <ligand>
        <name>substrate</name>
    </ligand>
</feature>
<dbReference type="EC" id="2.7.1.71" evidence="3 11"/>
<keyword evidence="8 11" id="KW-0067">ATP-binding</keyword>
<dbReference type="GO" id="GO:0004765">
    <property type="term" value="F:shikimate kinase activity"/>
    <property type="evidence" value="ECO:0007669"/>
    <property type="project" value="UniProtKB-EC"/>
</dbReference>
<feature type="binding site" evidence="11">
    <location>
        <begin position="2210"/>
        <end position="2215"/>
    </location>
    <ligand>
        <name>ATP</name>
        <dbReference type="ChEBI" id="CHEBI:30616"/>
    </ligand>
</feature>
<dbReference type="Proteomes" id="UP001221546">
    <property type="component" value="Chromosome"/>
</dbReference>
<dbReference type="InterPro" id="IPR023000">
    <property type="entry name" value="Shikimate_kinase_CS"/>
</dbReference>
<feature type="binding site" evidence="11">
    <location>
        <position position="2335"/>
    </location>
    <ligand>
        <name>substrate</name>
    </ligand>
</feature>
<dbReference type="CDD" id="cd00464">
    <property type="entry name" value="SK"/>
    <property type="match status" value="1"/>
</dbReference>
<accession>A0ABY8JET7</accession>
<evidence type="ECO:0000256" key="8">
    <source>
        <dbReference type="ARBA" id="ARBA00022840"/>
    </source>
</evidence>
<feature type="binding site" evidence="11">
    <location>
        <position position="2214"/>
    </location>
    <ligand>
        <name>Mg(2+)</name>
        <dbReference type="ChEBI" id="CHEBI:18420"/>
    </ligand>
</feature>
<keyword evidence="9 11" id="KW-0057">Aromatic amino acid biosynthesis</keyword>
<dbReference type="EMBL" id="CP121646">
    <property type="protein sequence ID" value="WFU62473.1"/>
    <property type="molecule type" value="Genomic_DNA"/>
</dbReference>
<evidence type="ECO:0000256" key="4">
    <source>
        <dbReference type="ARBA" id="ARBA00022605"/>
    </source>
</evidence>
<dbReference type="InterPro" id="IPR031322">
    <property type="entry name" value="Shikimate/glucono_kinase"/>
</dbReference>
<dbReference type="InterPro" id="IPR000623">
    <property type="entry name" value="Shikimate_kinase/TSH1"/>
</dbReference>
<feature type="binding site" evidence="11">
    <location>
        <position position="2256"/>
    </location>
    <ligand>
        <name>substrate</name>
    </ligand>
</feature>
<dbReference type="PRINTS" id="PR01100">
    <property type="entry name" value="SHIKIMTKNASE"/>
</dbReference>
<evidence type="ECO:0000256" key="10">
    <source>
        <dbReference type="ARBA" id="ARBA00048567"/>
    </source>
</evidence>
<keyword evidence="11" id="KW-0963">Cytoplasm</keyword>
<dbReference type="Gene3D" id="3.40.50.300">
    <property type="entry name" value="P-loop containing nucleotide triphosphate hydrolases"/>
    <property type="match status" value="1"/>
</dbReference>
<evidence type="ECO:0000256" key="3">
    <source>
        <dbReference type="ARBA" id="ARBA00012154"/>
    </source>
</evidence>
<dbReference type="RefSeq" id="WP_310885146.1">
    <property type="nucleotide sequence ID" value="NZ_CP121646.1"/>
</dbReference>
<evidence type="ECO:0000256" key="11">
    <source>
        <dbReference type="HAMAP-Rule" id="MF_00109"/>
    </source>
</evidence>
<gene>
    <name evidence="11" type="primary">aroK</name>
    <name evidence="13" type="ORF">QA636_34060</name>
</gene>
<protein>
    <recommendedName>
        <fullName evidence="3 11">Shikimate kinase</fullName>
        <shortName evidence="11">SK</shortName>
        <ecNumber evidence="3 11">2.7.1.71</ecNumber>
    </recommendedName>
</protein>
<evidence type="ECO:0000256" key="12">
    <source>
        <dbReference type="SAM" id="MobiDB-lite"/>
    </source>
</evidence>
<feature type="region of interest" description="Disordered" evidence="12">
    <location>
        <begin position="1"/>
        <end position="108"/>
    </location>
</feature>